<keyword evidence="2" id="KW-1133">Transmembrane helix</keyword>
<keyword evidence="2" id="KW-0472">Membrane</keyword>
<keyword evidence="2" id="KW-0812">Transmembrane</keyword>
<accession>A0A1C4V5G6</accession>
<dbReference type="EMBL" id="LT607409">
    <property type="protein sequence ID" value="SCE79177.1"/>
    <property type="molecule type" value="Genomic_DNA"/>
</dbReference>
<gene>
    <name evidence="3" type="ORF">GA0070612_1096</name>
</gene>
<proteinExistence type="predicted"/>
<feature type="transmembrane region" description="Helical" evidence="2">
    <location>
        <begin position="102"/>
        <end position="123"/>
    </location>
</feature>
<keyword evidence="4" id="KW-1185">Reference proteome</keyword>
<evidence type="ECO:0000256" key="1">
    <source>
        <dbReference type="SAM" id="MobiDB-lite"/>
    </source>
</evidence>
<organism evidence="3 4">
    <name type="scientific">Micromonospora chokoriensis</name>
    <dbReference type="NCBI Taxonomy" id="356851"/>
    <lineage>
        <taxon>Bacteria</taxon>
        <taxon>Bacillati</taxon>
        <taxon>Actinomycetota</taxon>
        <taxon>Actinomycetes</taxon>
        <taxon>Micromonosporales</taxon>
        <taxon>Micromonosporaceae</taxon>
        <taxon>Micromonospora</taxon>
    </lineage>
</organism>
<dbReference type="Proteomes" id="UP000198224">
    <property type="component" value="Chromosome I"/>
</dbReference>
<sequence>MSYPESAPARRPAVVLLAACALLVMAVAALAYAVVDLAVLGGTVDAFRSAARDTSASPEQIADVVTVLRASVVLSAVVAALSAPVLAGLALGLLAGRNGARVATWVVGGLGLLAGCCSVAVLVGERAAPLQLGSGEQAVAELLGLVGDAYPSWWIPLNAGLSVAQGLGYLVVATLLALPAANAWFGRHRSAAPTMPSAPQAFTPAPYQPPSAPPAPPYPPR</sequence>
<name>A0A1C4V5G6_9ACTN</name>
<dbReference type="RefSeq" id="WP_088986928.1">
    <property type="nucleotide sequence ID" value="NZ_LT607409.1"/>
</dbReference>
<reference evidence="4" key="1">
    <citation type="submission" date="2016-06" db="EMBL/GenBank/DDBJ databases">
        <authorList>
            <person name="Varghese N."/>
            <person name="Submissions Spin"/>
        </authorList>
    </citation>
    <scope>NUCLEOTIDE SEQUENCE [LARGE SCALE GENOMIC DNA]</scope>
    <source>
        <strain evidence="4">DSM 45160</strain>
    </source>
</reference>
<feature type="transmembrane region" description="Helical" evidence="2">
    <location>
        <begin position="166"/>
        <end position="185"/>
    </location>
</feature>
<feature type="transmembrane region" description="Helical" evidence="2">
    <location>
        <begin position="72"/>
        <end position="95"/>
    </location>
</feature>
<feature type="compositionally biased region" description="Pro residues" evidence="1">
    <location>
        <begin position="206"/>
        <end position="221"/>
    </location>
</feature>
<evidence type="ECO:0000313" key="4">
    <source>
        <dbReference type="Proteomes" id="UP000198224"/>
    </source>
</evidence>
<protein>
    <submittedName>
        <fullName evidence="3">Uncharacterized protein</fullName>
    </submittedName>
</protein>
<evidence type="ECO:0000313" key="3">
    <source>
        <dbReference type="EMBL" id="SCE79177.1"/>
    </source>
</evidence>
<feature type="region of interest" description="Disordered" evidence="1">
    <location>
        <begin position="195"/>
        <end position="221"/>
    </location>
</feature>
<dbReference type="AlphaFoldDB" id="A0A1C4V5G6"/>
<evidence type="ECO:0000256" key="2">
    <source>
        <dbReference type="SAM" id="Phobius"/>
    </source>
</evidence>